<feature type="coiled-coil region" evidence="2">
    <location>
        <begin position="1396"/>
        <end position="1423"/>
    </location>
</feature>
<feature type="region of interest" description="Disordered" evidence="3">
    <location>
        <begin position="403"/>
        <end position="427"/>
    </location>
</feature>
<dbReference type="PANTHER" id="PTHR24200:SF11">
    <property type="entry name" value="TOUCAN, ISOFORM A"/>
    <property type="match status" value="1"/>
</dbReference>
<dbReference type="HOGENOM" id="CLU_250756_0_0_1"/>
<sequence>MPISSFYRQKENTARKPWNSTRIHRKRSAGRMAWMRENSEEKKDNKEGQEDSGDGFNDWKYRDGIVKCYAKPASVRHRPTDRRQRAKTSPSPRKLSTHFTEIRCNASTRFERCKSDSHIIAIKTSRPRKEREFCRERSEAYARQIKEKRRGKRKLSKIVRDLTDVSMKSEARSQAVDAGSIPSQPQASPRLFPTDQKRLPSLGDRVVCVLNKRLRTGVLRFTGTTHFSPGEWCGIVLDDACGKNDGSVKGVRYFDCKQDHGIFVHAHKVRALEEVAVKLTISEAGLLNLQQKGNKRIANHHNNNNMESVGIQSIGVEPVTLRKWPPHYNGTARPRSFSSGMKYGLNLEPSSYGIECLPLDLVDLSRSVSLPKISSNKSSLVSDGLNLIALKCEEQVISNESKRGSCPDISLPRIEQNSPKTSSTEECEQDMCCSSNANGADDLMNIDPLSPGYESQERSHECPVSLQHINTKGNTMLIRSHSVEDLRAKNPVQQPSVAHASLEKQTTIDAFSQGKYCSCPALVPTQHVSGAIEACIDLGRQGLHDEKKTHGKSASTSDTPNQERSSPMAVNLTKHGHSSSMPKLNDCSLMLNEMDSVSSSNLERSSSWPCLTPTPEANKEMSPVFIELFVISDNIPEETQDGESIVEMSEELTCTDAEREEPVSEGSKKPSCEMAKRNNTGRQESHSLSSSLASVASSTSTVDSRSSRTKTKNNTLTKRSINSKKSVSQKSTKDNGNSKGSSSRASERGVGSKQVSVSSLKEAPPRVVKRHTVSSLQQFKLDFSNRPSMSHRPSSTLSEPDPAKQRKSSDVSHRLSASPNSRLPMIRRVSQPATKPTTGTSSRTDRSRPAPSPARVNQATATQSAKKVGSTASTEKQKKELSSSSTSSLRGASARRKVSAPVVSNQTLTSVQARRLISTATTQGKPARTPFKAEKKTPSETKSALTSSKKPSPLATKPPSSAGHVNPPPSRPQTHHPSRLPRKISRDPSTDSTLSGDQESDQDAHRLSQEVYPTVSDNGMRFPRQDSYPTGYDADLESSTRSWHSPLAPDILTGVKESRRRSVEVQVEIDDDQALQDMHDKLEKLDHMLQARGQQCQELKTRLEDADHAHLSSAILLIGLERKLRASARHVSQLVLDLQSAEDEIRQTRERLDEEEANSVKLEEEMMYLRSEHKVAIETLKADHDRTIDGLRYTLKKQQMEELALAAQEHVDEIQQIQKQHEAQLNELQAAHGKAVEAVHEQYRDEIVELESRHSAHVEEILEEHQLEIETIKADYEEQRSALETKLFAVTSECTSLNIKLQRLQEETEQDIENRIQDAIEKYKSLPDELASMKAVLDMKNDEIKQLRKDRMEAKMELDHLRTKADRIRKLEQENESLSFVVETKSKFERQLSVERETLKTTLERESAKLKRLSLENEELQWRLYNCPSSPGCDGPESPLPASRNSHRLSSSFSDADPIHE</sequence>
<dbReference type="eggNOG" id="KOG4568">
    <property type="taxonomic scope" value="Eukaryota"/>
</dbReference>
<dbReference type="Pfam" id="PF01302">
    <property type="entry name" value="CAP_GLY"/>
    <property type="match status" value="1"/>
</dbReference>
<dbReference type="PROSITE" id="PS50245">
    <property type="entry name" value="CAP_GLY_2"/>
    <property type="match status" value="1"/>
</dbReference>
<dbReference type="SUPFAM" id="SSF74924">
    <property type="entry name" value="Cap-Gly domain"/>
    <property type="match status" value="1"/>
</dbReference>
<feature type="region of interest" description="Disordered" evidence="3">
    <location>
        <begin position="169"/>
        <end position="197"/>
    </location>
</feature>
<accession>A7RVR2</accession>
<feature type="compositionally biased region" description="Polar residues" evidence="3">
    <location>
        <begin position="552"/>
        <end position="565"/>
    </location>
</feature>
<feature type="compositionally biased region" description="Polar residues" evidence="3">
    <location>
        <begin position="940"/>
        <end position="950"/>
    </location>
</feature>
<dbReference type="PANTHER" id="PTHR24200">
    <property type="entry name" value="TOUCAN, ISOFORM A"/>
    <property type="match status" value="1"/>
</dbReference>
<feature type="compositionally biased region" description="Polar residues" evidence="3">
    <location>
        <begin position="723"/>
        <end position="744"/>
    </location>
</feature>
<evidence type="ECO:0000259" key="4">
    <source>
        <dbReference type="PROSITE" id="PS50245"/>
    </source>
</evidence>
<proteinExistence type="predicted"/>
<feature type="compositionally biased region" description="Basic residues" evidence="3">
    <location>
        <begin position="74"/>
        <end position="86"/>
    </location>
</feature>
<dbReference type="SMART" id="SM01052">
    <property type="entry name" value="CAP_GLY"/>
    <property type="match status" value="1"/>
</dbReference>
<dbReference type="Gene3D" id="2.30.30.190">
    <property type="entry name" value="CAP Gly-rich-like domain"/>
    <property type="match status" value="1"/>
</dbReference>
<feature type="compositionally biased region" description="Polar residues" evidence="3">
    <location>
        <begin position="902"/>
        <end position="924"/>
    </location>
</feature>
<evidence type="ECO:0000313" key="6">
    <source>
        <dbReference type="Proteomes" id="UP000001593"/>
    </source>
</evidence>
<feature type="coiled-coil region" evidence="2">
    <location>
        <begin position="1200"/>
        <end position="1282"/>
    </location>
</feature>
<feature type="compositionally biased region" description="Basic and acidic residues" evidence="3">
    <location>
        <begin position="656"/>
        <end position="676"/>
    </location>
</feature>
<dbReference type="InParanoid" id="A7RVR2"/>
<evidence type="ECO:0000256" key="2">
    <source>
        <dbReference type="SAM" id="Coils"/>
    </source>
</evidence>
<feature type="coiled-coil region" evidence="2">
    <location>
        <begin position="1330"/>
        <end position="1371"/>
    </location>
</feature>
<evidence type="ECO:0000256" key="3">
    <source>
        <dbReference type="SAM" id="MobiDB-lite"/>
    </source>
</evidence>
<dbReference type="InterPro" id="IPR051293">
    <property type="entry name" value="MTUS1/CCDC69"/>
</dbReference>
<feature type="region of interest" description="Disordered" evidence="3">
    <location>
        <begin position="650"/>
        <end position="1041"/>
    </location>
</feature>
<feature type="compositionally biased region" description="Polar residues" evidence="3">
    <location>
        <begin position="855"/>
        <end position="865"/>
    </location>
</feature>
<dbReference type="EMBL" id="DS469544">
    <property type="protein sequence ID" value="EDO44433.1"/>
    <property type="molecule type" value="Genomic_DNA"/>
</dbReference>
<dbReference type="PROSITE" id="PS00845">
    <property type="entry name" value="CAP_GLY_1"/>
    <property type="match status" value="1"/>
</dbReference>
<feature type="compositionally biased region" description="Basic and acidic residues" evidence="3">
    <location>
        <begin position="801"/>
        <end position="813"/>
    </location>
</feature>
<feature type="coiled-coil region" evidence="2">
    <location>
        <begin position="1131"/>
        <end position="1172"/>
    </location>
</feature>
<dbReference type="OMA" id="QERSHEC"/>
<feature type="domain" description="CAP-Gly" evidence="4">
    <location>
        <begin position="223"/>
        <end position="265"/>
    </location>
</feature>
<gene>
    <name evidence="5" type="ORF">NEMVEDRAFT_v1g241022</name>
</gene>
<dbReference type="GO" id="GO:0005634">
    <property type="term" value="C:nucleus"/>
    <property type="evidence" value="ECO:0000318"/>
    <property type="project" value="GO_Central"/>
</dbReference>
<feature type="compositionally biased region" description="Low complexity" evidence="3">
    <location>
        <begin position="686"/>
        <end position="704"/>
    </location>
</feature>
<dbReference type="InterPro" id="IPR000938">
    <property type="entry name" value="CAP-Gly_domain"/>
</dbReference>
<protein>
    <recommendedName>
        <fullName evidence="4">CAP-Gly domain-containing protein</fullName>
    </recommendedName>
</protein>
<evidence type="ECO:0000256" key="1">
    <source>
        <dbReference type="ARBA" id="ARBA00023054"/>
    </source>
</evidence>
<dbReference type="GO" id="GO:0008017">
    <property type="term" value="F:microtubule binding"/>
    <property type="evidence" value="ECO:0000318"/>
    <property type="project" value="GO_Central"/>
</dbReference>
<feature type="compositionally biased region" description="Polar residues" evidence="3">
    <location>
        <begin position="415"/>
        <end position="424"/>
    </location>
</feature>
<evidence type="ECO:0000313" key="5">
    <source>
        <dbReference type="EMBL" id="EDO44433.1"/>
    </source>
</evidence>
<keyword evidence="1 2" id="KW-0175">Coiled coil</keyword>
<feature type="region of interest" description="Disordered" evidence="3">
    <location>
        <begin position="1"/>
        <end position="96"/>
    </location>
</feature>
<reference evidence="5 6" key="1">
    <citation type="journal article" date="2007" name="Science">
        <title>Sea anemone genome reveals ancestral eumetazoan gene repertoire and genomic organization.</title>
        <authorList>
            <person name="Putnam N.H."/>
            <person name="Srivastava M."/>
            <person name="Hellsten U."/>
            <person name="Dirks B."/>
            <person name="Chapman J."/>
            <person name="Salamov A."/>
            <person name="Terry A."/>
            <person name="Shapiro H."/>
            <person name="Lindquist E."/>
            <person name="Kapitonov V.V."/>
            <person name="Jurka J."/>
            <person name="Genikhovich G."/>
            <person name="Grigoriev I.V."/>
            <person name="Lucas S.M."/>
            <person name="Steele R.E."/>
            <person name="Finnerty J.R."/>
            <person name="Technau U."/>
            <person name="Martindale M.Q."/>
            <person name="Rokhsar D.S."/>
        </authorList>
    </citation>
    <scope>NUCLEOTIDE SEQUENCE [LARGE SCALE GENOMIC DNA]</scope>
    <source>
        <strain evidence="6">CH2 X CH6</strain>
    </source>
</reference>
<keyword evidence="6" id="KW-1185">Reference proteome</keyword>
<feature type="compositionally biased region" description="Basic and acidic residues" evidence="3">
    <location>
        <begin position="37"/>
        <end position="49"/>
    </location>
</feature>
<dbReference type="Proteomes" id="UP000001593">
    <property type="component" value="Unassembled WGS sequence"/>
</dbReference>
<dbReference type="STRING" id="45351.A7RVR2"/>
<organism evidence="5 6">
    <name type="scientific">Nematostella vectensis</name>
    <name type="common">Starlet sea anemone</name>
    <dbReference type="NCBI Taxonomy" id="45351"/>
    <lineage>
        <taxon>Eukaryota</taxon>
        <taxon>Metazoa</taxon>
        <taxon>Cnidaria</taxon>
        <taxon>Anthozoa</taxon>
        <taxon>Hexacorallia</taxon>
        <taxon>Actiniaria</taxon>
        <taxon>Edwardsiidae</taxon>
        <taxon>Nematostella</taxon>
    </lineage>
</organism>
<dbReference type="InterPro" id="IPR036859">
    <property type="entry name" value="CAP-Gly_dom_sf"/>
</dbReference>
<feature type="region of interest" description="Disordered" evidence="3">
    <location>
        <begin position="1426"/>
        <end position="1461"/>
    </location>
</feature>
<name>A7RVR2_NEMVE</name>
<feature type="compositionally biased region" description="Basic residues" evidence="3">
    <location>
        <begin position="973"/>
        <end position="983"/>
    </location>
</feature>
<feature type="compositionally biased region" description="Polar residues" evidence="3">
    <location>
        <begin position="785"/>
        <end position="798"/>
    </location>
</feature>
<feature type="region of interest" description="Disordered" evidence="3">
    <location>
        <begin position="545"/>
        <end position="581"/>
    </location>
</feature>